<dbReference type="CDD" id="cd10912">
    <property type="entry name" value="PIN_YacP-like"/>
    <property type="match status" value="1"/>
</dbReference>
<feature type="compositionally biased region" description="Basic and acidic residues" evidence="1">
    <location>
        <begin position="147"/>
        <end position="163"/>
    </location>
</feature>
<keyword evidence="3" id="KW-1185">Reference proteome</keyword>
<evidence type="ECO:0008006" key="4">
    <source>
        <dbReference type="Google" id="ProtNLM"/>
    </source>
</evidence>
<name>A0ABQ6MPT1_9STRA</name>
<comment type="caution">
    <text evidence="2">The sequence shown here is derived from an EMBL/GenBank/DDBJ whole genome shotgun (WGS) entry which is preliminary data.</text>
</comment>
<reference evidence="2 3" key="1">
    <citation type="journal article" date="2023" name="Commun. Biol.">
        <title>Genome analysis of Parmales, the sister group of diatoms, reveals the evolutionary specialization of diatoms from phago-mixotrophs to photoautotrophs.</title>
        <authorList>
            <person name="Ban H."/>
            <person name="Sato S."/>
            <person name="Yoshikawa S."/>
            <person name="Yamada K."/>
            <person name="Nakamura Y."/>
            <person name="Ichinomiya M."/>
            <person name="Sato N."/>
            <person name="Blanc-Mathieu R."/>
            <person name="Endo H."/>
            <person name="Kuwata A."/>
            <person name="Ogata H."/>
        </authorList>
    </citation>
    <scope>NUCLEOTIDE SEQUENCE [LARGE SCALE GENOMIC DNA]</scope>
</reference>
<sequence>PPSSPPPRLTTSNSHGSFRHALSHIRAAKKAAAAPSPRTNQVKPQFHRAAITTVPPSEARRARAALKAPDAVVLGSLSTPAPGAEHRLLVDGYNVIHKWPRLAKRLKRGDLWDARRMLARELDELARGKGVGVVLVFDGTAQSGARTGKDTAGADRGAEESTGRVEVLYSRPGEEADAVIERMAGEGKGGEARITVCTGDNEIRTAALAAGADTLSPSLLIAELKAQRSSVEAVGKAASDRAAGSR</sequence>
<dbReference type="InterPro" id="IPR010298">
    <property type="entry name" value="YacP-like"/>
</dbReference>
<dbReference type="Proteomes" id="UP001165060">
    <property type="component" value="Unassembled WGS sequence"/>
</dbReference>
<evidence type="ECO:0000313" key="2">
    <source>
        <dbReference type="EMBL" id="GMI30474.1"/>
    </source>
</evidence>
<dbReference type="Pfam" id="PF05991">
    <property type="entry name" value="NYN_YacP"/>
    <property type="match status" value="1"/>
</dbReference>
<proteinExistence type="predicted"/>
<evidence type="ECO:0000256" key="1">
    <source>
        <dbReference type="SAM" id="MobiDB-lite"/>
    </source>
</evidence>
<feature type="region of interest" description="Disordered" evidence="1">
    <location>
        <begin position="144"/>
        <end position="164"/>
    </location>
</feature>
<organism evidence="2 3">
    <name type="scientific">Tetraparma gracilis</name>
    <dbReference type="NCBI Taxonomy" id="2962635"/>
    <lineage>
        <taxon>Eukaryota</taxon>
        <taxon>Sar</taxon>
        <taxon>Stramenopiles</taxon>
        <taxon>Ochrophyta</taxon>
        <taxon>Bolidophyceae</taxon>
        <taxon>Parmales</taxon>
        <taxon>Triparmaceae</taxon>
        <taxon>Tetraparma</taxon>
    </lineage>
</organism>
<dbReference type="PANTHER" id="PTHR34547:SF1">
    <property type="entry name" value="YACP-LIKE NYN DOMAIN PROTEIN"/>
    <property type="match status" value="1"/>
</dbReference>
<gene>
    <name evidence="2" type="ORF">TeGR_g11468</name>
</gene>
<evidence type="ECO:0000313" key="3">
    <source>
        <dbReference type="Proteomes" id="UP001165060"/>
    </source>
</evidence>
<dbReference type="EMBL" id="BRYB01001658">
    <property type="protein sequence ID" value="GMI30474.1"/>
    <property type="molecule type" value="Genomic_DNA"/>
</dbReference>
<protein>
    <recommendedName>
        <fullName evidence="4">NYN domain-containing protein</fullName>
    </recommendedName>
</protein>
<feature type="non-terminal residue" evidence="2">
    <location>
        <position position="1"/>
    </location>
</feature>
<dbReference type="PANTHER" id="PTHR34547">
    <property type="entry name" value="YACP-LIKE NYN DOMAIN PROTEIN"/>
    <property type="match status" value="1"/>
</dbReference>
<accession>A0ABQ6MPT1</accession>